<dbReference type="InterPro" id="IPR011598">
    <property type="entry name" value="bHLH_dom"/>
</dbReference>
<dbReference type="PANTHER" id="PTHR45959:SF2">
    <property type="entry name" value="BHLH TRANSCRIPTION FACTOR"/>
    <property type="match status" value="1"/>
</dbReference>
<feature type="compositionally biased region" description="Basic and acidic residues" evidence="5">
    <location>
        <begin position="211"/>
        <end position="243"/>
    </location>
</feature>
<proteinExistence type="predicted"/>
<evidence type="ECO:0000313" key="7">
    <source>
        <dbReference type="EMBL" id="GMH17918.1"/>
    </source>
</evidence>
<protein>
    <recommendedName>
        <fullName evidence="6">BHLH domain-containing protein</fullName>
    </recommendedName>
</protein>
<comment type="caution">
    <text evidence="7">The sequence shown here is derived from an EMBL/GenBank/DDBJ whole genome shotgun (WGS) entry which is preliminary data.</text>
</comment>
<dbReference type="AlphaFoldDB" id="A0AAD3SUN7"/>
<keyword evidence="8" id="KW-1185">Reference proteome</keyword>
<name>A0AAD3SUN7_NEPGR</name>
<evidence type="ECO:0000256" key="5">
    <source>
        <dbReference type="SAM" id="MobiDB-lite"/>
    </source>
</evidence>
<dbReference type="InterPro" id="IPR054502">
    <property type="entry name" value="bHLH-TF_ACT-like_plant"/>
</dbReference>
<feature type="domain" description="BHLH" evidence="6">
    <location>
        <begin position="154"/>
        <end position="203"/>
    </location>
</feature>
<evidence type="ECO:0000256" key="4">
    <source>
        <dbReference type="ARBA" id="ARBA00023242"/>
    </source>
</evidence>
<dbReference type="PROSITE" id="PS50888">
    <property type="entry name" value="BHLH"/>
    <property type="match status" value="1"/>
</dbReference>
<evidence type="ECO:0000256" key="3">
    <source>
        <dbReference type="ARBA" id="ARBA00023163"/>
    </source>
</evidence>
<dbReference type="Proteomes" id="UP001279734">
    <property type="component" value="Unassembled WGS sequence"/>
</dbReference>
<keyword evidence="4" id="KW-0539">Nucleus</keyword>
<keyword evidence="2" id="KW-0805">Transcription regulation</keyword>
<dbReference type="EMBL" id="BSYO01000018">
    <property type="protein sequence ID" value="GMH17918.1"/>
    <property type="molecule type" value="Genomic_DNA"/>
</dbReference>
<dbReference type="GO" id="GO:0005634">
    <property type="term" value="C:nucleus"/>
    <property type="evidence" value="ECO:0007669"/>
    <property type="project" value="UniProtKB-SubCell"/>
</dbReference>
<dbReference type="Pfam" id="PF22754">
    <property type="entry name" value="bHLH-TF_ACT-like_plant"/>
    <property type="match status" value="1"/>
</dbReference>
<gene>
    <name evidence="7" type="ORF">Nepgr_019759</name>
</gene>
<evidence type="ECO:0000313" key="8">
    <source>
        <dbReference type="Proteomes" id="UP001279734"/>
    </source>
</evidence>
<sequence>MEVSMFKYLGEDDLSFVHGLETKPLEEFVIQPQSAGYGENLQHYSSQILGLKPSTRRNPFVSERNPEQLEADALDFQKIGDVANTQDPSSELISFANSNYLNQEGFIESKDEAISTVTFPFDILASQGSFGSQNCALKASQGAKTIGKVTARLKHTQDHITAERKRREKLTQQFIALSAIVPGLKKMDKASVLGDAIKYLKQLQEQVKTLEEQTRNRPLESAVDVKRTRLQADDNDHSRDETTHGNPLPEIEARFSDRNVLVRIHCEKKNGVLEKIITELENLHLIVISSSAMTFGSSSIDVTIISQMDVEFYMTAKDIVKHLYGALEQFM</sequence>
<dbReference type="SMART" id="SM00353">
    <property type="entry name" value="HLH"/>
    <property type="match status" value="1"/>
</dbReference>
<comment type="subcellular location">
    <subcellularLocation>
        <location evidence="1">Nucleus</location>
    </subcellularLocation>
</comment>
<feature type="region of interest" description="Disordered" evidence="5">
    <location>
        <begin position="211"/>
        <end position="249"/>
    </location>
</feature>
<reference evidence="7" key="1">
    <citation type="submission" date="2023-05" db="EMBL/GenBank/DDBJ databases">
        <title>Nepenthes gracilis genome sequencing.</title>
        <authorList>
            <person name="Fukushima K."/>
        </authorList>
    </citation>
    <scope>NUCLEOTIDE SEQUENCE</scope>
    <source>
        <strain evidence="7">SING2019-196</strain>
    </source>
</reference>
<dbReference type="PANTHER" id="PTHR45959">
    <property type="entry name" value="BHLH TRANSCRIPTION FACTOR"/>
    <property type="match status" value="1"/>
</dbReference>
<dbReference type="InterPro" id="IPR036638">
    <property type="entry name" value="HLH_DNA-bd_sf"/>
</dbReference>
<dbReference type="Pfam" id="PF00010">
    <property type="entry name" value="HLH"/>
    <property type="match status" value="1"/>
</dbReference>
<accession>A0AAD3SUN7</accession>
<keyword evidence="3" id="KW-0804">Transcription</keyword>
<evidence type="ECO:0000256" key="2">
    <source>
        <dbReference type="ARBA" id="ARBA00023015"/>
    </source>
</evidence>
<dbReference type="InterPro" id="IPR052610">
    <property type="entry name" value="bHLH_transcription_regulator"/>
</dbReference>
<organism evidence="7 8">
    <name type="scientific">Nepenthes gracilis</name>
    <name type="common">Slender pitcher plant</name>
    <dbReference type="NCBI Taxonomy" id="150966"/>
    <lineage>
        <taxon>Eukaryota</taxon>
        <taxon>Viridiplantae</taxon>
        <taxon>Streptophyta</taxon>
        <taxon>Embryophyta</taxon>
        <taxon>Tracheophyta</taxon>
        <taxon>Spermatophyta</taxon>
        <taxon>Magnoliopsida</taxon>
        <taxon>eudicotyledons</taxon>
        <taxon>Gunneridae</taxon>
        <taxon>Pentapetalae</taxon>
        <taxon>Caryophyllales</taxon>
        <taxon>Nepenthaceae</taxon>
        <taxon>Nepenthes</taxon>
    </lineage>
</organism>
<evidence type="ECO:0000256" key="1">
    <source>
        <dbReference type="ARBA" id="ARBA00004123"/>
    </source>
</evidence>
<dbReference type="Gene3D" id="4.10.280.10">
    <property type="entry name" value="Helix-loop-helix DNA-binding domain"/>
    <property type="match status" value="1"/>
</dbReference>
<dbReference type="GO" id="GO:0046983">
    <property type="term" value="F:protein dimerization activity"/>
    <property type="evidence" value="ECO:0007669"/>
    <property type="project" value="InterPro"/>
</dbReference>
<dbReference type="CDD" id="cd11452">
    <property type="entry name" value="bHLH_AtNAI1_like"/>
    <property type="match status" value="1"/>
</dbReference>
<evidence type="ECO:0000259" key="6">
    <source>
        <dbReference type="PROSITE" id="PS50888"/>
    </source>
</evidence>
<dbReference type="SUPFAM" id="SSF47459">
    <property type="entry name" value="HLH, helix-loop-helix DNA-binding domain"/>
    <property type="match status" value="1"/>
</dbReference>